<evidence type="ECO:0000313" key="9">
    <source>
        <dbReference type="EMBL" id="ACZ38288.1"/>
    </source>
</evidence>
<dbReference type="KEGG" id="sti:Sthe_0851"/>
<keyword evidence="3" id="KW-0808">Transferase</keyword>
<keyword evidence="6 8" id="KW-0472">Membrane</keyword>
<gene>
    <name evidence="9" type="ordered locus">Sthe_0851</name>
</gene>
<keyword evidence="5 8" id="KW-1133">Transmembrane helix</keyword>
<dbReference type="HOGENOM" id="CLU_613799_0_0_0"/>
<keyword evidence="2" id="KW-1003">Cell membrane</keyword>
<dbReference type="InParanoid" id="D1C221"/>
<keyword evidence="10" id="KW-1185">Reference proteome</keyword>
<organism evidence="9 10">
    <name type="scientific">Sphaerobacter thermophilus (strain ATCC 49802 / DSM 20745 / KCCM 41009 / NCIMB 13125 / S 6022)</name>
    <dbReference type="NCBI Taxonomy" id="479434"/>
    <lineage>
        <taxon>Bacteria</taxon>
        <taxon>Pseudomonadati</taxon>
        <taxon>Thermomicrobiota</taxon>
        <taxon>Thermomicrobia</taxon>
        <taxon>Sphaerobacterales</taxon>
        <taxon>Sphaerobacterineae</taxon>
        <taxon>Sphaerobacteraceae</taxon>
        <taxon>Sphaerobacter</taxon>
    </lineage>
</organism>
<proteinExistence type="inferred from homology"/>
<evidence type="ECO:0000256" key="1">
    <source>
        <dbReference type="ARBA" id="ARBA00004651"/>
    </source>
</evidence>
<reference evidence="9 10" key="2">
    <citation type="journal article" date="2010" name="Stand. Genomic Sci.">
        <title>Complete genome sequence of Desulfohalobium retbaense type strain (HR(100)).</title>
        <authorList>
            <person name="Spring S."/>
            <person name="Nolan M."/>
            <person name="Lapidus A."/>
            <person name="Glavina Del Rio T."/>
            <person name="Copeland A."/>
            <person name="Tice H."/>
            <person name="Cheng J.F."/>
            <person name="Lucas S."/>
            <person name="Land M."/>
            <person name="Chen F."/>
            <person name="Bruce D."/>
            <person name="Goodwin L."/>
            <person name="Pitluck S."/>
            <person name="Ivanova N."/>
            <person name="Mavromatis K."/>
            <person name="Mikhailova N."/>
            <person name="Pati A."/>
            <person name="Chen A."/>
            <person name="Palaniappan K."/>
            <person name="Hauser L."/>
            <person name="Chang Y.J."/>
            <person name="Jeffries C.D."/>
            <person name="Munk C."/>
            <person name="Kiss H."/>
            <person name="Chain P."/>
            <person name="Han C."/>
            <person name="Brettin T."/>
            <person name="Detter J.C."/>
            <person name="Schuler E."/>
            <person name="Goker M."/>
            <person name="Rohde M."/>
            <person name="Bristow J."/>
            <person name="Eisen J.A."/>
            <person name="Markowitz V."/>
            <person name="Hugenholtz P."/>
            <person name="Kyrpides N.C."/>
            <person name="Klenk H.P."/>
        </authorList>
    </citation>
    <scope>NUCLEOTIDE SEQUENCE [LARGE SCALE GENOMIC DNA]</scope>
    <source>
        <strain evidence="10">ATCC 49802 / DSM 20745 / S 6022</strain>
    </source>
</reference>
<dbReference type="GO" id="GO:0016758">
    <property type="term" value="F:hexosyltransferase activity"/>
    <property type="evidence" value="ECO:0007669"/>
    <property type="project" value="InterPro"/>
</dbReference>
<dbReference type="Pfam" id="PF09594">
    <property type="entry name" value="GT87"/>
    <property type="match status" value="1"/>
</dbReference>
<protein>
    <recommendedName>
        <fullName evidence="11">DUF2029 domain-containing protein</fullName>
    </recommendedName>
</protein>
<feature type="transmembrane region" description="Helical" evidence="8">
    <location>
        <begin position="228"/>
        <end position="249"/>
    </location>
</feature>
<evidence type="ECO:0000313" key="10">
    <source>
        <dbReference type="Proteomes" id="UP000002027"/>
    </source>
</evidence>
<evidence type="ECO:0008006" key="11">
    <source>
        <dbReference type="Google" id="ProtNLM"/>
    </source>
</evidence>
<dbReference type="InterPro" id="IPR018584">
    <property type="entry name" value="GT87"/>
</dbReference>
<dbReference type="GO" id="GO:0005886">
    <property type="term" value="C:plasma membrane"/>
    <property type="evidence" value="ECO:0007669"/>
    <property type="project" value="UniProtKB-SubCell"/>
</dbReference>
<comment type="subcellular location">
    <subcellularLocation>
        <location evidence="1">Cell membrane</location>
        <topology evidence="1">Multi-pass membrane protein</topology>
    </subcellularLocation>
</comment>
<comment type="similarity">
    <text evidence="7">Belongs to the glycosyltransferase 87 family.</text>
</comment>
<reference evidence="10" key="1">
    <citation type="submission" date="2009-11" db="EMBL/GenBank/DDBJ databases">
        <title>The complete chromosome 1 of Sphaerobacter thermophilus DSM 20745.</title>
        <authorList>
            <person name="Lucas S."/>
            <person name="Copeland A."/>
            <person name="Lapidus A."/>
            <person name="Glavina del Rio T."/>
            <person name="Dalin E."/>
            <person name="Tice H."/>
            <person name="Bruce D."/>
            <person name="Goodwin L."/>
            <person name="Pitluck S."/>
            <person name="Kyrpides N."/>
            <person name="Mavromatis K."/>
            <person name="Ivanova N."/>
            <person name="Mikhailova N."/>
            <person name="LaButti K.M."/>
            <person name="Clum A."/>
            <person name="Sun H.I."/>
            <person name="Brettin T."/>
            <person name="Detter J.C."/>
            <person name="Han C."/>
            <person name="Larimer F."/>
            <person name="Land M."/>
            <person name="Hauser L."/>
            <person name="Markowitz V."/>
            <person name="Cheng J.F."/>
            <person name="Hugenholtz P."/>
            <person name="Woyke T."/>
            <person name="Wu D."/>
            <person name="Steenblock K."/>
            <person name="Schneider S."/>
            <person name="Pukall R."/>
            <person name="Goeker M."/>
            <person name="Klenk H.P."/>
            <person name="Eisen J.A."/>
        </authorList>
    </citation>
    <scope>NUCLEOTIDE SEQUENCE [LARGE SCALE GENOMIC DNA]</scope>
    <source>
        <strain evidence="10">ATCC 49802 / DSM 20745 / S 6022</strain>
    </source>
</reference>
<evidence type="ECO:0000256" key="4">
    <source>
        <dbReference type="ARBA" id="ARBA00022692"/>
    </source>
</evidence>
<feature type="transmembrane region" description="Helical" evidence="8">
    <location>
        <begin position="119"/>
        <end position="141"/>
    </location>
</feature>
<name>D1C221_SPHTD</name>
<dbReference type="Proteomes" id="UP000002027">
    <property type="component" value="Chromosome 1"/>
</dbReference>
<feature type="transmembrane region" description="Helical" evidence="8">
    <location>
        <begin position="348"/>
        <end position="366"/>
    </location>
</feature>
<evidence type="ECO:0000256" key="3">
    <source>
        <dbReference type="ARBA" id="ARBA00022679"/>
    </source>
</evidence>
<evidence type="ECO:0000256" key="7">
    <source>
        <dbReference type="ARBA" id="ARBA00024033"/>
    </source>
</evidence>
<dbReference type="OrthoDB" id="157648at2"/>
<evidence type="ECO:0000256" key="5">
    <source>
        <dbReference type="ARBA" id="ARBA00022989"/>
    </source>
</evidence>
<dbReference type="AlphaFoldDB" id="D1C221"/>
<feature type="transmembrane region" description="Helical" evidence="8">
    <location>
        <begin position="308"/>
        <end position="328"/>
    </location>
</feature>
<feature type="transmembrane region" description="Helical" evidence="8">
    <location>
        <begin position="194"/>
        <end position="221"/>
    </location>
</feature>
<dbReference type="EMBL" id="CP001823">
    <property type="protein sequence ID" value="ACZ38288.1"/>
    <property type="molecule type" value="Genomic_DNA"/>
</dbReference>
<feature type="transmembrane region" description="Helical" evidence="8">
    <location>
        <begin position="19"/>
        <end position="42"/>
    </location>
</feature>
<dbReference type="eggNOG" id="COG5650">
    <property type="taxonomic scope" value="Bacteria"/>
</dbReference>
<accession>D1C221</accession>
<evidence type="ECO:0000256" key="6">
    <source>
        <dbReference type="ARBA" id="ARBA00023136"/>
    </source>
</evidence>
<evidence type="ECO:0000256" key="8">
    <source>
        <dbReference type="SAM" id="Phobius"/>
    </source>
</evidence>
<dbReference type="STRING" id="479434.Sthe_0851"/>
<evidence type="ECO:0000256" key="2">
    <source>
        <dbReference type="ARBA" id="ARBA00022475"/>
    </source>
</evidence>
<keyword evidence="4 8" id="KW-0812">Transmembrane</keyword>
<feature type="transmembrane region" description="Helical" evidence="8">
    <location>
        <begin position="277"/>
        <end position="296"/>
    </location>
</feature>
<sequence>MAVTASAWRRLPRPATRQIAPGLAAIWAAGILIRLVLAPFTVHLDLYHVYSRAAQAAYHGEWFVWTSQLAIQTVHNIWLFLVKPLLPGAETIWSPTAAVFGLGAQPSEFRDLFLGYPHLFRALLLLKLPYLVADLGTGYLLTRLVVPERRRRVLALWLLNPIVLYTSAVFGRHDSIAVLLVVASLVAAAQGRRYLGLGLLGLGAVTRFFPFFLAPFFVLAYRRSKRDLALFAGGLAGVWLAVEVTALAATGSSPTLTLLSRYQHVDYLTDLVLPLRFGDRLFVFPLAYGLFLLWFFERSDRGARGTDAYVAAGAAMFLGMFALTFFHPPYAIWLVPFLALTIDRDGRLIAYHLAQATLLILFALHWDTQMTTDLFLPLDPDGVATLPNPRTVLAAQVPVPLFLGVVRSLFDALALWMAYRIVRERLCRAEQEVSLGPDGEAGGHGA</sequence>